<proteinExistence type="predicted"/>
<dbReference type="AlphaFoldDB" id="A0A4S4LNZ8"/>
<dbReference type="Gene3D" id="3.40.50.300">
    <property type="entry name" value="P-loop containing nucleotide triphosphate hydrolases"/>
    <property type="match status" value="1"/>
</dbReference>
<sequence>MTPVTCGSITLNPSNLFVYPVINSGLLNSDFDIYLIWEAIKAAKHIISIPAWKNYVIKLFRPLATAEMDEEIEAYARSHTVKGLRIINASVLPYVPLAHSKLQSMSSLNYLDLESLAALIEALKVFEDGVLIIIHNHDFSELICKEVCDVRRSSRGF</sequence>
<name>A0A4S4LNZ8_9AGAM</name>
<protein>
    <submittedName>
        <fullName evidence="1">Uncharacterized protein</fullName>
    </submittedName>
</protein>
<dbReference type="OrthoDB" id="269227at2759"/>
<gene>
    <name evidence="1" type="ORF">EW146_g6983</name>
</gene>
<comment type="caution">
    <text evidence="1">The sequence shown here is derived from an EMBL/GenBank/DDBJ whole genome shotgun (WGS) entry which is preliminary data.</text>
</comment>
<dbReference type="Gene3D" id="3.30.560.10">
    <property type="entry name" value="Glucose Oxidase, domain 3"/>
    <property type="match status" value="1"/>
</dbReference>
<evidence type="ECO:0000313" key="1">
    <source>
        <dbReference type="EMBL" id="THH13211.1"/>
    </source>
</evidence>
<dbReference type="EMBL" id="SGPL01000377">
    <property type="protein sequence ID" value="THH13211.1"/>
    <property type="molecule type" value="Genomic_DNA"/>
</dbReference>
<keyword evidence="2" id="KW-1185">Reference proteome</keyword>
<dbReference type="Proteomes" id="UP000310158">
    <property type="component" value="Unassembled WGS sequence"/>
</dbReference>
<evidence type="ECO:0000313" key="2">
    <source>
        <dbReference type="Proteomes" id="UP000310158"/>
    </source>
</evidence>
<dbReference type="SUPFAM" id="SSF54373">
    <property type="entry name" value="FAD-linked reductases, C-terminal domain"/>
    <property type="match status" value="1"/>
</dbReference>
<organism evidence="1 2">
    <name type="scientific">Bondarzewia mesenterica</name>
    <dbReference type="NCBI Taxonomy" id="1095465"/>
    <lineage>
        <taxon>Eukaryota</taxon>
        <taxon>Fungi</taxon>
        <taxon>Dikarya</taxon>
        <taxon>Basidiomycota</taxon>
        <taxon>Agaricomycotina</taxon>
        <taxon>Agaricomycetes</taxon>
        <taxon>Russulales</taxon>
        <taxon>Bondarzewiaceae</taxon>
        <taxon>Bondarzewia</taxon>
    </lineage>
</organism>
<reference evidence="1 2" key="1">
    <citation type="submission" date="2019-02" db="EMBL/GenBank/DDBJ databases">
        <title>Genome sequencing of the rare red list fungi Bondarzewia mesenterica.</title>
        <authorList>
            <person name="Buettner E."/>
            <person name="Kellner H."/>
        </authorList>
    </citation>
    <scope>NUCLEOTIDE SEQUENCE [LARGE SCALE GENOMIC DNA]</scope>
    <source>
        <strain evidence="1 2">DSM 108281</strain>
    </source>
</reference>
<dbReference type="InterPro" id="IPR027417">
    <property type="entry name" value="P-loop_NTPase"/>
</dbReference>
<accession>A0A4S4LNZ8</accession>